<dbReference type="EMBL" id="FOND01000010">
    <property type="protein sequence ID" value="SFF24500.1"/>
    <property type="molecule type" value="Genomic_DNA"/>
</dbReference>
<dbReference type="SUPFAM" id="SSF50129">
    <property type="entry name" value="GroES-like"/>
    <property type="match status" value="1"/>
</dbReference>
<keyword evidence="2" id="KW-0479">Metal-binding</keyword>
<dbReference type="RefSeq" id="WP_092199822.1">
    <property type="nucleotide sequence ID" value="NZ_FOND01000010.1"/>
</dbReference>
<keyword evidence="3" id="KW-0862">Zinc</keyword>
<evidence type="ECO:0000256" key="2">
    <source>
        <dbReference type="ARBA" id="ARBA00022723"/>
    </source>
</evidence>
<dbReference type="InterPro" id="IPR011032">
    <property type="entry name" value="GroES-like_sf"/>
</dbReference>
<feature type="domain" description="Enoyl reductase (ER)" evidence="5">
    <location>
        <begin position="13"/>
        <end position="365"/>
    </location>
</feature>
<evidence type="ECO:0000259" key="5">
    <source>
        <dbReference type="SMART" id="SM00829"/>
    </source>
</evidence>
<dbReference type="Proteomes" id="UP000198589">
    <property type="component" value="Unassembled WGS sequence"/>
</dbReference>
<keyword evidence="4" id="KW-0560">Oxidoreductase</keyword>
<organism evidence="6 7">
    <name type="scientific">Blastococcus tunisiensis</name>
    <dbReference type="NCBI Taxonomy" id="1798228"/>
    <lineage>
        <taxon>Bacteria</taxon>
        <taxon>Bacillati</taxon>
        <taxon>Actinomycetota</taxon>
        <taxon>Actinomycetes</taxon>
        <taxon>Geodermatophilales</taxon>
        <taxon>Geodermatophilaceae</taxon>
        <taxon>Blastococcus</taxon>
    </lineage>
</organism>
<dbReference type="Gene3D" id="3.40.50.720">
    <property type="entry name" value="NAD(P)-binding Rossmann-like Domain"/>
    <property type="match status" value="1"/>
</dbReference>
<gene>
    <name evidence="6" type="ORF">SAMN05216574_110117</name>
</gene>
<reference evidence="7" key="1">
    <citation type="submission" date="2016-10" db="EMBL/GenBank/DDBJ databases">
        <authorList>
            <person name="Varghese N."/>
            <person name="Submissions S."/>
        </authorList>
    </citation>
    <scope>NUCLEOTIDE SEQUENCE [LARGE SCALE GENOMIC DNA]</scope>
    <source>
        <strain evidence="7">DSM 46838</strain>
    </source>
</reference>
<dbReference type="OrthoDB" id="9797931at2"/>
<dbReference type="AlphaFoldDB" id="A0A1I2H548"/>
<dbReference type="Pfam" id="PF00107">
    <property type="entry name" value="ADH_zinc_N"/>
    <property type="match status" value="1"/>
</dbReference>
<dbReference type="InterPro" id="IPR036291">
    <property type="entry name" value="NAD(P)-bd_dom_sf"/>
</dbReference>
<dbReference type="GO" id="GO:0046872">
    <property type="term" value="F:metal ion binding"/>
    <property type="evidence" value="ECO:0007669"/>
    <property type="project" value="UniProtKB-KW"/>
</dbReference>
<accession>A0A1I2H548</accession>
<evidence type="ECO:0000313" key="7">
    <source>
        <dbReference type="Proteomes" id="UP000198589"/>
    </source>
</evidence>
<evidence type="ECO:0000256" key="4">
    <source>
        <dbReference type="ARBA" id="ARBA00023002"/>
    </source>
</evidence>
<dbReference type="InterPro" id="IPR020843">
    <property type="entry name" value="ER"/>
</dbReference>
<comment type="cofactor">
    <cofactor evidence="1">
        <name>Zn(2+)</name>
        <dbReference type="ChEBI" id="CHEBI:29105"/>
    </cofactor>
</comment>
<dbReference type="STRING" id="1798228.SAMN05216574_110117"/>
<evidence type="ECO:0000313" key="6">
    <source>
        <dbReference type="EMBL" id="SFF24500.1"/>
    </source>
</evidence>
<keyword evidence="7" id="KW-1185">Reference proteome</keyword>
<dbReference type="InterPro" id="IPR050129">
    <property type="entry name" value="Zn_alcohol_dh"/>
</dbReference>
<proteinExistence type="predicted"/>
<dbReference type="Pfam" id="PF08240">
    <property type="entry name" value="ADH_N"/>
    <property type="match status" value="1"/>
</dbReference>
<dbReference type="PANTHER" id="PTHR43401:SF2">
    <property type="entry name" value="L-THREONINE 3-DEHYDROGENASE"/>
    <property type="match status" value="1"/>
</dbReference>
<evidence type="ECO:0000256" key="3">
    <source>
        <dbReference type="ARBA" id="ARBA00022833"/>
    </source>
</evidence>
<dbReference type="CDD" id="cd08231">
    <property type="entry name" value="MDR_TM0436_like"/>
    <property type="match status" value="1"/>
</dbReference>
<protein>
    <submittedName>
        <fullName evidence="6">Threonine dehydrogenase</fullName>
    </submittedName>
</protein>
<dbReference type="InterPro" id="IPR013154">
    <property type="entry name" value="ADH-like_N"/>
</dbReference>
<dbReference type="PANTHER" id="PTHR43401">
    <property type="entry name" value="L-THREONINE 3-DEHYDROGENASE"/>
    <property type="match status" value="1"/>
</dbReference>
<evidence type="ECO:0000256" key="1">
    <source>
        <dbReference type="ARBA" id="ARBA00001947"/>
    </source>
</evidence>
<sequence length="373" mass="39500">MRIPSSSRAALLRAFGRPVAVEDVPVPAELEPGALLVRVTMASVCGTDVHIWDGGAFTASAANLPQVMGHEMVGEIVAFGDGPRTDSLGRPVEVGDRVVWTHAPCGQCFYCTIERQPSLCSGRRSYGRLPASAFPHLTGGFAEYCYVFPGSGRVRVPDEVPDAWAAPASCALRTVVHVLEQVGTIQPHECVVVQGAGPLGLYATAMLRSLGVGTVVVIGAPDGRLELATAYGATGTVSVEHLPDPRERDEAVRRLTPDGRGADVVLELSGARSAFGEGLDLLRPGGRYGVAGQTSAVDLTMDPSLLVRKQLTVRGVLSAHAGHYWKALDFLRQTRDSVDWDALVTAPVGLDGVTDAMQSMKRGVLKPLIDPHV</sequence>
<dbReference type="SUPFAM" id="SSF51735">
    <property type="entry name" value="NAD(P)-binding Rossmann-fold domains"/>
    <property type="match status" value="1"/>
</dbReference>
<dbReference type="Gene3D" id="3.90.180.10">
    <property type="entry name" value="Medium-chain alcohol dehydrogenases, catalytic domain"/>
    <property type="match status" value="1"/>
</dbReference>
<dbReference type="InterPro" id="IPR013149">
    <property type="entry name" value="ADH-like_C"/>
</dbReference>
<dbReference type="GO" id="GO:0016491">
    <property type="term" value="F:oxidoreductase activity"/>
    <property type="evidence" value="ECO:0007669"/>
    <property type="project" value="UniProtKB-KW"/>
</dbReference>
<dbReference type="SMART" id="SM00829">
    <property type="entry name" value="PKS_ER"/>
    <property type="match status" value="1"/>
</dbReference>
<name>A0A1I2H548_9ACTN</name>